<dbReference type="InterPro" id="IPR036165">
    <property type="entry name" value="YefM-like_sf"/>
</dbReference>
<dbReference type="AlphaFoldDB" id="A0A369M5K3"/>
<gene>
    <name evidence="2" type="ORF">C1877_00820</name>
</gene>
<comment type="caution">
    <text evidence="2">The sequence shown here is derived from an EMBL/GenBank/DDBJ whole genome shotgun (WGS) entry which is preliminary data.</text>
</comment>
<dbReference type="Proteomes" id="UP000254000">
    <property type="component" value="Unassembled WGS sequence"/>
</dbReference>
<evidence type="ECO:0000313" key="3">
    <source>
        <dbReference type="Proteomes" id="UP000254000"/>
    </source>
</evidence>
<comment type="similarity">
    <text evidence="1">Belongs to the phD/YefM antitoxin family.</text>
</comment>
<sequence length="74" mass="8076">MPISVTATEVARNFNGVMEKARAAGSVTVIKNSHPIAQIIPIDEVKEEAMESKAVRLGKEFIDEYADVFAELAK</sequence>
<dbReference type="NCBIfam" id="TIGR01552">
    <property type="entry name" value="phd_fam"/>
    <property type="match status" value="1"/>
</dbReference>
<evidence type="ECO:0000256" key="1">
    <source>
        <dbReference type="ARBA" id="ARBA00009981"/>
    </source>
</evidence>
<dbReference type="GeneID" id="78358261"/>
<dbReference type="SUPFAM" id="SSF143120">
    <property type="entry name" value="YefM-like"/>
    <property type="match status" value="1"/>
</dbReference>
<dbReference type="EMBL" id="PPTS01000001">
    <property type="protein sequence ID" value="RDB67021.1"/>
    <property type="molecule type" value="Genomic_DNA"/>
</dbReference>
<reference evidence="2 3" key="1">
    <citation type="journal article" date="2018" name="Elife">
        <title>Discovery and characterization of a prevalent human gut bacterial enzyme sufficient for the inactivation of a family of plant toxins.</title>
        <authorList>
            <person name="Koppel N."/>
            <person name="Bisanz J.E."/>
            <person name="Pandelia M.E."/>
            <person name="Turnbaugh P.J."/>
            <person name="Balskus E.P."/>
        </authorList>
    </citation>
    <scope>NUCLEOTIDE SEQUENCE [LARGE SCALE GENOMIC DNA]</scope>
    <source>
        <strain evidence="2 3">3C</strain>
    </source>
</reference>
<dbReference type="RefSeq" id="WP_015539160.1">
    <property type="nucleotide sequence ID" value="NZ_CABMMS010000001.1"/>
</dbReference>
<proteinExistence type="inferred from homology"/>
<keyword evidence="3" id="KW-1185">Reference proteome</keyword>
<organism evidence="2 3">
    <name type="scientific">Gordonibacter pamelaeae</name>
    <dbReference type="NCBI Taxonomy" id="471189"/>
    <lineage>
        <taxon>Bacteria</taxon>
        <taxon>Bacillati</taxon>
        <taxon>Actinomycetota</taxon>
        <taxon>Coriobacteriia</taxon>
        <taxon>Eggerthellales</taxon>
        <taxon>Eggerthellaceae</taxon>
        <taxon>Gordonibacter</taxon>
    </lineage>
</organism>
<accession>A0A369M5K3</accession>
<evidence type="ECO:0000313" key="2">
    <source>
        <dbReference type="EMBL" id="RDB67021.1"/>
    </source>
</evidence>
<protein>
    <submittedName>
        <fullName evidence="2">Type II toxin-antitoxin system prevent-host-death family antitoxin</fullName>
    </submittedName>
</protein>
<name>A0A369M5K3_9ACTN</name>
<dbReference type="OrthoDB" id="557859at2"/>